<comment type="caution">
    <text evidence="3">The sequence shown here is derived from an EMBL/GenBank/DDBJ whole genome shotgun (WGS) entry which is preliminary data.</text>
</comment>
<feature type="compositionally biased region" description="Basic and acidic residues" evidence="1">
    <location>
        <begin position="1"/>
        <end position="12"/>
    </location>
</feature>
<feature type="region of interest" description="Disordered" evidence="1">
    <location>
        <begin position="1"/>
        <end position="20"/>
    </location>
</feature>
<evidence type="ECO:0000256" key="2">
    <source>
        <dbReference type="SAM" id="Phobius"/>
    </source>
</evidence>
<dbReference type="Proteomes" id="UP001500888">
    <property type="component" value="Unassembled WGS sequence"/>
</dbReference>
<evidence type="ECO:0000313" key="4">
    <source>
        <dbReference type="Proteomes" id="UP001500888"/>
    </source>
</evidence>
<keyword evidence="2" id="KW-0472">Membrane</keyword>
<keyword evidence="2" id="KW-1133">Transmembrane helix</keyword>
<proteinExistence type="predicted"/>
<organism evidence="3 4">
    <name type="scientific">Sphaerisporangium flaviroseum</name>
    <dbReference type="NCBI Taxonomy" id="509199"/>
    <lineage>
        <taxon>Bacteria</taxon>
        <taxon>Bacillati</taxon>
        <taxon>Actinomycetota</taxon>
        <taxon>Actinomycetes</taxon>
        <taxon>Streptosporangiales</taxon>
        <taxon>Streptosporangiaceae</taxon>
        <taxon>Sphaerisporangium</taxon>
    </lineage>
</organism>
<feature type="transmembrane region" description="Helical" evidence="2">
    <location>
        <begin position="27"/>
        <end position="50"/>
    </location>
</feature>
<dbReference type="RefSeq" id="WP_344933828.1">
    <property type="nucleotide sequence ID" value="NZ_BAAAZR010000001.1"/>
</dbReference>
<keyword evidence="4" id="KW-1185">Reference proteome</keyword>
<evidence type="ECO:0000313" key="3">
    <source>
        <dbReference type="EMBL" id="GAA3789866.1"/>
    </source>
</evidence>
<dbReference type="EMBL" id="BAAAZR010000001">
    <property type="protein sequence ID" value="GAA3789866.1"/>
    <property type="molecule type" value="Genomic_DNA"/>
</dbReference>
<evidence type="ECO:0000256" key="1">
    <source>
        <dbReference type="SAM" id="MobiDB-lite"/>
    </source>
</evidence>
<reference evidence="4" key="1">
    <citation type="journal article" date="2019" name="Int. J. Syst. Evol. Microbiol.">
        <title>The Global Catalogue of Microorganisms (GCM) 10K type strain sequencing project: providing services to taxonomists for standard genome sequencing and annotation.</title>
        <authorList>
            <consortium name="The Broad Institute Genomics Platform"/>
            <consortium name="The Broad Institute Genome Sequencing Center for Infectious Disease"/>
            <person name="Wu L."/>
            <person name="Ma J."/>
        </authorList>
    </citation>
    <scope>NUCLEOTIDE SEQUENCE [LARGE SCALE GENOMIC DNA]</scope>
    <source>
        <strain evidence="4">JCM 16908</strain>
    </source>
</reference>
<name>A0ABP7HGD7_9ACTN</name>
<accession>A0ABP7HGD7</accession>
<keyword evidence="2" id="KW-0812">Transmembrane</keyword>
<sequence>MSETEAVRREEPPAQPGGRTWAINEDWAATIIGLALLVLVITGVIPVGLVP</sequence>
<protein>
    <submittedName>
        <fullName evidence="3">Uncharacterized protein</fullName>
    </submittedName>
</protein>
<gene>
    <name evidence="3" type="ORF">GCM10022226_05890</name>
</gene>